<evidence type="ECO:0000313" key="2">
    <source>
        <dbReference type="EMBL" id="MBL4913522.1"/>
    </source>
</evidence>
<dbReference type="Pfam" id="PF11399">
    <property type="entry name" value="DUF3192"/>
    <property type="match status" value="1"/>
</dbReference>
<evidence type="ECO:0000256" key="1">
    <source>
        <dbReference type="SAM" id="Phobius"/>
    </source>
</evidence>
<keyword evidence="1" id="KW-1133">Transmembrane helix</keyword>
<accession>A0ABS1SYB9</accession>
<gene>
    <name evidence="2" type="ORF">JMA39_10250</name>
</gene>
<keyword evidence="1" id="KW-0472">Membrane</keyword>
<dbReference type="InterPro" id="IPR021534">
    <property type="entry name" value="DUF3192"/>
</dbReference>
<dbReference type="EMBL" id="JAESVD010000005">
    <property type="protein sequence ID" value="MBL4913522.1"/>
    <property type="molecule type" value="Genomic_DNA"/>
</dbReference>
<reference evidence="2 3" key="1">
    <citation type="submission" date="2021-01" db="EMBL/GenBank/DDBJ databases">
        <title>Genome sequence of Shewanella schlegeliana JCM 11561.</title>
        <authorList>
            <person name="Zhang H."/>
            <person name="Li C."/>
        </authorList>
    </citation>
    <scope>NUCLEOTIDE SEQUENCE [LARGE SCALE GENOMIC DNA]</scope>
    <source>
        <strain evidence="2 3">JCM 11561</strain>
    </source>
</reference>
<dbReference type="Proteomes" id="UP000604898">
    <property type="component" value="Unassembled WGS sequence"/>
</dbReference>
<keyword evidence="3" id="KW-1185">Reference proteome</keyword>
<dbReference type="RefSeq" id="WP_202721785.1">
    <property type="nucleotide sequence ID" value="NZ_BPEX01000009.1"/>
</dbReference>
<comment type="caution">
    <text evidence="2">The sequence shown here is derived from an EMBL/GenBank/DDBJ whole genome shotgun (WGS) entry which is preliminary data.</text>
</comment>
<sequence>MKSKLPVIIISIFVAYVAFVAVIMLTYDPSPDEMKWEDRQAYNKAMMTEITIGQSIAEIKSLFGKADFTEAKISNEQQLQVLFYRTHHVTSDGETSKEECTPLLFKQGVLIAWGEDTYNQYLASQIDS</sequence>
<name>A0ABS1SYB9_9GAMM</name>
<feature type="transmembrane region" description="Helical" evidence="1">
    <location>
        <begin position="6"/>
        <end position="27"/>
    </location>
</feature>
<organism evidence="2 3">
    <name type="scientific">Shewanella schlegeliana</name>
    <dbReference type="NCBI Taxonomy" id="190308"/>
    <lineage>
        <taxon>Bacteria</taxon>
        <taxon>Pseudomonadati</taxon>
        <taxon>Pseudomonadota</taxon>
        <taxon>Gammaproteobacteria</taxon>
        <taxon>Alteromonadales</taxon>
        <taxon>Shewanellaceae</taxon>
        <taxon>Shewanella</taxon>
    </lineage>
</organism>
<protein>
    <submittedName>
        <fullName evidence="2">DUF3192 domain-containing protein</fullName>
    </submittedName>
</protein>
<keyword evidence="1" id="KW-0812">Transmembrane</keyword>
<evidence type="ECO:0000313" key="3">
    <source>
        <dbReference type="Proteomes" id="UP000604898"/>
    </source>
</evidence>
<proteinExistence type="predicted"/>